<sequence length="53" mass="6198">LIHHQSCEKFLLVSRRGTHPVFLGKAFAIPYMRIRHQCRTLSVKHSCHPMCPE</sequence>
<dbReference type="AlphaFoldDB" id="A0A0N4VY23"/>
<reference evidence="1" key="1">
    <citation type="submission" date="2017-02" db="UniProtKB">
        <authorList>
            <consortium name="WormBaseParasite"/>
        </authorList>
    </citation>
    <scope>IDENTIFICATION</scope>
</reference>
<organism evidence="1">
    <name type="scientific">Haemonchus placei</name>
    <name type="common">Barber's pole worm</name>
    <dbReference type="NCBI Taxonomy" id="6290"/>
    <lineage>
        <taxon>Eukaryota</taxon>
        <taxon>Metazoa</taxon>
        <taxon>Ecdysozoa</taxon>
        <taxon>Nematoda</taxon>
        <taxon>Chromadorea</taxon>
        <taxon>Rhabditida</taxon>
        <taxon>Rhabditina</taxon>
        <taxon>Rhabditomorpha</taxon>
        <taxon>Strongyloidea</taxon>
        <taxon>Trichostrongylidae</taxon>
        <taxon>Haemonchus</taxon>
    </lineage>
</organism>
<name>A0A0N4VY23_HAEPC</name>
<proteinExistence type="predicted"/>
<dbReference type="WBParaSite" id="HPLM_0000219301-mRNA-1">
    <property type="protein sequence ID" value="HPLM_0000219301-mRNA-1"/>
    <property type="gene ID" value="HPLM_0000219301"/>
</dbReference>
<evidence type="ECO:0000313" key="1">
    <source>
        <dbReference type="WBParaSite" id="HPLM_0000219301-mRNA-1"/>
    </source>
</evidence>
<protein>
    <submittedName>
        <fullName evidence="1">Tfiih, polypeptide</fullName>
    </submittedName>
</protein>
<accession>A0A0N4VY23</accession>